<evidence type="ECO:0000313" key="1">
    <source>
        <dbReference type="EMBL" id="TVU05192.1"/>
    </source>
</evidence>
<keyword evidence="2" id="KW-1185">Reference proteome</keyword>
<gene>
    <name evidence="1" type="ORF">EJB05_48346</name>
</gene>
<evidence type="ECO:0000313" key="2">
    <source>
        <dbReference type="Proteomes" id="UP000324897"/>
    </source>
</evidence>
<protein>
    <submittedName>
        <fullName evidence="1">Uncharacterized protein</fullName>
    </submittedName>
</protein>
<reference evidence="1 2" key="1">
    <citation type="journal article" date="2019" name="Sci. Rep.">
        <title>A high-quality genome of Eragrostis curvula grass provides insights into Poaceae evolution and supports new strategies to enhance forage quality.</title>
        <authorList>
            <person name="Carballo J."/>
            <person name="Santos B.A.C.M."/>
            <person name="Zappacosta D."/>
            <person name="Garbus I."/>
            <person name="Selva J.P."/>
            <person name="Gallo C.A."/>
            <person name="Diaz A."/>
            <person name="Albertini E."/>
            <person name="Caccamo M."/>
            <person name="Echenique V."/>
        </authorList>
    </citation>
    <scope>NUCLEOTIDE SEQUENCE [LARGE SCALE GENOMIC DNA]</scope>
    <source>
        <strain evidence="2">cv. Victoria</strain>
        <tissue evidence="1">Leaf</tissue>
    </source>
</reference>
<dbReference type="Proteomes" id="UP000324897">
    <property type="component" value="Unassembled WGS sequence"/>
</dbReference>
<dbReference type="AlphaFoldDB" id="A0A5J9T1M6"/>
<dbReference type="Gramene" id="TVU05192">
    <property type="protein sequence ID" value="TVU05192"/>
    <property type="gene ID" value="EJB05_48346"/>
</dbReference>
<name>A0A5J9T1M6_9POAL</name>
<accession>A0A5J9T1M6</accession>
<sequence length="79" mass="8725">MKTFPSRKARDRERVAHGFESGFEGLAAGSGFESNEGGAKIGFGHGKSLFFSCYLVCIWLHDLIENLVATTTRLLVIIY</sequence>
<comment type="caution">
    <text evidence="1">The sequence shown here is derived from an EMBL/GenBank/DDBJ whole genome shotgun (WGS) entry which is preliminary data.</text>
</comment>
<proteinExistence type="predicted"/>
<organism evidence="1 2">
    <name type="scientific">Eragrostis curvula</name>
    <name type="common">weeping love grass</name>
    <dbReference type="NCBI Taxonomy" id="38414"/>
    <lineage>
        <taxon>Eukaryota</taxon>
        <taxon>Viridiplantae</taxon>
        <taxon>Streptophyta</taxon>
        <taxon>Embryophyta</taxon>
        <taxon>Tracheophyta</taxon>
        <taxon>Spermatophyta</taxon>
        <taxon>Magnoliopsida</taxon>
        <taxon>Liliopsida</taxon>
        <taxon>Poales</taxon>
        <taxon>Poaceae</taxon>
        <taxon>PACMAD clade</taxon>
        <taxon>Chloridoideae</taxon>
        <taxon>Eragrostideae</taxon>
        <taxon>Eragrostidinae</taxon>
        <taxon>Eragrostis</taxon>
    </lineage>
</organism>
<dbReference type="EMBL" id="RWGY01000051">
    <property type="protein sequence ID" value="TVU05192.1"/>
    <property type="molecule type" value="Genomic_DNA"/>
</dbReference>